<name>A0ACC0ITG8_9ERIC</name>
<dbReference type="Proteomes" id="UP001060215">
    <property type="component" value="Chromosome 3"/>
</dbReference>
<evidence type="ECO:0000313" key="2">
    <source>
        <dbReference type="Proteomes" id="UP001060215"/>
    </source>
</evidence>
<organism evidence="1 2">
    <name type="scientific">Camellia lanceoleosa</name>
    <dbReference type="NCBI Taxonomy" id="1840588"/>
    <lineage>
        <taxon>Eukaryota</taxon>
        <taxon>Viridiplantae</taxon>
        <taxon>Streptophyta</taxon>
        <taxon>Embryophyta</taxon>
        <taxon>Tracheophyta</taxon>
        <taxon>Spermatophyta</taxon>
        <taxon>Magnoliopsida</taxon>
        <taxon>eudicotyledons</taxon>
        <taxon>Gunneridae</taxon>
        <taxon>Pentapetalae</taxon>
        <taxon>asterids</taxon>
        <taxon>Ericales</taxon>
        <taxon>Theaceae</taxon>
        <taxon>Camellia</taxon>
    </lineage>
</organism>
<gene>
    <name evidence="1" type="ORF">LOK49_LG02G01293</name>
</gene>
<accession>A0ACC0ITG8</accession>
<protein>
    <submittedName>
        <fullName evidence="1">E3 ubiquitin protein ligase RIN2</fullName>
    </submittedName>
</protein>
<sequence length="149" mass="17313">MTLLMALCHYVHIWWLHGMKFHLVDVVLFLNICALLGAIVKHIKGFIRLKIALGALHRALPDATPEEIEAYDDECAICREPMAKAKRLSCKHLFHLTCLRSWYDLCCLLRSWTHPLPIMSREEFEARKLIYGGSIQRNLLLQRYNVSVL</sequence>
<proteinExistence type="predicted"/>
<reference evidence="1 2" key="1">
    <citation type="journal article" date="2022" name="Plant J.">
        <title>Chromosome-level genome of Camellia lanceoleosa provides a valuable resource for understanding genome evolution and self-incompatibility.</title>
        <authorList>
            <person name="Gong W."/>
            <person name="Xiao S."/>
            <person name="Wang L."/>
            <person name="Liao Z."/>
            <person name="Chang Y."/>
            <person name="Mo W."/>
            <person name="Hu G."/>
            <person name="Li W."/>
            <person name="Zhao G."/>
            <person name="Zhu H."/>
            <person name="Hu X."/>
            <person name="Ji K."/>
            <person name="Xiang X."/>
            <person name="Song Q."/>
            <person name="Yuan D."/>
            <person name="Jin S."/>
            <person name="Zhang L."/>
        </authorList>
    </citation>
    <scope>NUCLEOTIDE SEQUENCE [LARGE SCALE GENOMIC DNA]</scope>
    <source>
        <strain evidence="1">SQ_2022a</strain>
    </source>
</reference>
<comment type="caution">
    <text evidence="1">The sequence shown here is derived from an EMBL/GenBank/DDBJ whole genome shotgun (WGS) entry which is preliminary data.</text>
</comment>
<evidence type="ECO:0000313" key="1">
    <source>
        <dbReference type="EMBL" id="KAI8028657.1"/>
    </source>
</evidence>
<dbReference type="EMBL" id="CM045760">
    <property type="protein sequence ID" value="KAI8028657.1"/>
    <property type="molecule type" value="Genomic_DNA"/>
</dbReference>
<keyword evidence="2" id="KW-1185">Reference proteome</keyword>